<comment type="caution">
    <text evidence="1">The sequence shown here is derived from an EMBL/GenBank/DDBJ whole genome shotgun (WGS) entry which is preliminary data.</text>
</comment>
<dbReference type="EMBL" id="JACGWM010000013">
    <property type="protein sequence ID" value="KAL0332288.1"/>
    <property type="molecule type" value="Genomic_DNA"/>
</dbReference>
<evidence type="ECO:0000313" key="1">
    <source>
        <dbReference type="EMBL" id="KAL0332288.1"/>
    </source>
</evidence>
<name>A0AAW2MP00_9LAMI</name>
<proteinExistence type="predicted"/>
<reference evidence="1" key="2">
    <citation type="journal article" date="2024" name="Plant">
        <title>Genomic evolution and insights into agronomic trait innovations of Sesamum species.</title>
        <authorList>
            <person name="Miao H."/>
            <person name="Wang L."/>
            <person name="Qu L."/>
            <person name="Liu H."/>
            <person name="Sun Y."/>
            <person name="Le M."/>
            <person name="Wang Q."/>
            <person name="Wei S."/>
            <person name="Zheng Y."/>
            <person name="Lin W."/>
            <person name="Duan Y."/>
            <person name="Cao H."/>
            <person name="Xiong S."/>
            <person name="Wang X."/>
            <person name="Wei L."/>
            <person name="Li C."/>
            <person name="Ma Q."/>
            <person name="Ju M."/>
            <person name="Zhao R."/>
            <person name="Li G."/>
            <person name="Mu C."/>
            <person name="Tian Q."/>
            <person name="Mei H."/>
            <person name="Zhang T."/>
            <person name="Gao T."/>
            <person name="Zhang H."/>
        </authorList>
    </citation>
    <scope>NUCLEOTIDE SEQUENCE</scope>
    <source>
        <strain evidence="1">KEN8</strain>
    </source>
</reference>
<dbReference type="AlphaFoldDB" id="A0AAW2MP00"/>
<sequence length="97" mass="11659">MAPAPPQPQEQDKVFMPFSAELMAVMQDMIRAEVRNYMAGFEQQHQRFQQQQQQQYIQQQQYNQQQQQYQQMCMQQANVNERFRNAGMNRIGISRID</sequence>
<protein>
    <submittedName>
        <fullName evidence="1">Uncharacterized protein</fullName>
    </submittedName>
</protein>
<reference evidence="1" key="1">
    <citation type="submission" date="2020-06" db="EMBL/GenBank/DDBJ databases">
        <authorList>
            <person name="Li T."/>
            <person name="Hu X."/>
            <person name="Zhang T."/>
            <person name="Song X."/>
            <person name="Zhang H."/>
            <person name="Dai N."/>
            <person name="Sheng W."/>
            <person name="Hou X."/>
            <person name="Wei L."/>
        </authorList>
    </citation>
    <scope>NUCLEOTIDE SEQUENCE</scope>
    <source>
        <strain evidence="1">KEN8</strain>
        <tissue evidence="1">Leaf</tissue>
    </source>
</reference>
<accession>A0AAW2MP00</accession>
<gene>
    <name evidence="1" type="ORF">Scaly_2130300</name>
</gene>
<organism evidence="1">
    <name type="scientific">Sesamum calycinum</name>
    <dbReference type="NCBI Taxonomy" id="2727403"/>
    <lineage>
        <taxon>Eukaryota</taxon>
        <taxon>Viridiplantae</taxon>
        <taxon>Streptophyta</taxon>
        <taxon>Embryophyta</taxon>
        <taxon>Tracheophyta</taxon>
        <taxon>Spermatophyta</taxon>
        <taxon>Magnoliopsida</taxon>
        <taxon>eudicotyledons</taxon>
        <taxon>Gunneridae</taxon>
        <taxon>Pentapetalae</taxon>
        <taxon>asterids</taxon>
        <taxon>lamiids</taxon>
        <taxon>Lamiales</taxon>
        <taxon>Pedaliaceae</taxon>
        <taxon>Sesamum</taxon>
    </lineage>
</organism>